<proteinExistence type="predicted"/>
<name>A0A5C4VNB5_9ACTN</name>
<dbReference type="PROSITE" id="PS50893">
    <property type="entry name" value="ABC_TRANSPORTER_2"/>
    <property type="match status" value="1"/>
</dbReference>
<dbReference type="GO" id="GO:0022857">
    <property type="term" value="F:transmembrane transporter activity"/>
    <property type="evidence" value="ECO:0007669"/>
    <property type="project" value="TreeGrafter"/>
</dbReference>
<dbReference type="AlphaFoldDB" id="A0A5C4VNB5"/>
<dbReference type="GO" id="GO:0005524">
    <property type="term" value="F:ATP binding"/>
    <property type="evidence" value="ECO:0007669"/>
    <property type="project" value="UniProtKB-KW"/>
</dbReference>
<dbReference type="InterPro" id="IPR003593">
    <property type="entry name" value="AAA+_ATPase"/>
</dbReference>
<evidence type="ECO:0000256" key="2">
    <source>
        <dbReference type="ARBA" id="ARBA00022840"/>
    </source>
</evidence>
<keyword evidence="1" id="KW-0547">Nucleotide-binding</keyword>
<dbReference type="InterPro" id="IPR003439">
    <property type="entry name" value="ABC_transporter-like_ATP-bd"/>
</dbReference>
<keyword evidence="2 4" id="KW-0067">ATP-binding</keyword>
<evidence type="ECO:0000313" key="5">
    <source>
        <dbReference type="Proteomes" id="UP000313231"/>
    </source>
</evidence>
<dbReference type="PROSITE" id="PS00211">
    <property type="entry name" value="ABC_TRANSPORTER_1"/>
    <property type="match status" value="1"/>
</dbReference>
<feature type="domain" description="ABC transporter" evidence="3">
    <location>
        <begin position="19"/>
        <end position="230"/>
    </location>
</feature>
<sequence length="230" mass="24188">MSPSLTRASSGLLEDGRCISLRGARVCAGDGRRLLSIEELDVAAGERVVVTGPSGSGKSLLLSTLAGRWPAGLRFTGERRASFTRLGTIPQRGLDALHPLSPLGRQLRKVTGRRPDEVVSALAAVGLTDPDLRRRRPAELSGGQAQRAAVALAVLTGAPLVLADEPTSALDHEARDRVLELFDSVIGEQQTLVVVTHDPAVAEALATRHLTLEAGVLAEIPARSGEVARP</sequence>
<gene>
    <name evidence="4" type="ORF">FHP29_16235</name>
</gene>
<dbReference type="RefSeq" id="WP_139623925.1">
    <property type="nucleotide sequence ID" value="NZ_VDMP01000026.1"/>
</dbReference>
<dbReference type="InterPro" id="IPR017871">
    <property type="entry name" value="ABC_transporter-like_CS"/>
</dbReference>
<protein>
    <submittedName>
        <fullName evidence="4">ATP-binding cassette domain-containing protein</fullName>
    </submittedName>
</protein>
<dbReference type="InterPro" id="IPR015854">
    <property type="entry name" value="ABC_transpr_LolD-like"/>
</dbReference>
<reference evidence="4 5" key="1">
    <citation type="journal article" date="2016" name="Int. J. Syst. Evol. Microbiol.">
        <title>Nocardioides albidus sp. nov., an actinobacterium isolated from garden soil.</title>
        <authorList>
            <person name="Singh H."/>
            <person name="Du J."/>
            <person name="Trinh H."/>
            <person name="Won K."/>
            <person name="Yang J.E."/>
            <person name="Yin C."/>
            <person name="Kook M."/>
            <person name="Yi T.H."/>
        </authorList>
    </citation>
    <scope>NUCLEOTIDE SEQUENCE [LARGE SCALE GENOMIC DNA]</scope>
    <source>
        <strain evidence="4 5">CCTCC AB 2015297</strain>
    </source>
</reference>
<dbReference type="OrthoDB" id="4945709at2"/>
<dbReference type="Proteomes" id="UP000313231">
    <property type="component" value="Unassembled WGS sequence"/>
</dbReference>
<dbReference type="GO" id="GO:0005886">
    <property type="term" value="C:plasma membrane"/>
    <property type="evidence" value="ECO:0007669"/>
    <property type="project" value="TreeGrafter"/>
</dbReference>
<dbReference type="EMBL" id="VDMP01000026">
    <property type="protein sequence ID" value="TNM37384.1"/>
    <property type="molecule type" value="Genomic_DNA"/>
</dbReference>
<comment type="caution">
    <text evidence="4">The sequence shown here is derived from an EMBL/GenBank/DDBJ whole genome shotgun (WGS) entry which is preliminary data.</text>
</comment>
<dbReference type="InterPro" id="IPR027417">
    <property type="entry name" value="P-loop_NTPase"/>
</dbReference>
<dbReference type="GO" id="GO:0016887">
    <property type="term" value="F:ATP hydrolysis activity"/>
    <property type="evidence" value="ECO:0007669"/>
    <property type="project" value="InterPro"/>
</dbReference>
<dbReference type="Pfam" id="PF00005">
    <property type="entry name" value="ABC_tran"/>
    <property type="match status" value="1"/>
</dbReference>
<dbReference type="SMART" id="SM00382">
    <property type="entry name" value="AAA"/>
    <property type="match status" value="1"/>
</dbReference>
<dbReference type="SUPFAM" id="SSF52540">
    <property type="entry name" value="P-loop containing nucleoside triphosphate hydrolases"/>
    <property type="match status" value="1"/>
</dbReference>
<accession>A0A5C4VNB5</accession>
<dbReference type="Gene3D" id="3.40.50.300">
    <property type="entry name" value="P-loop containing nucleotide triphosphate hydrolases"/>
    <property type="match status" value="1"/>
</dbReference>
<dbReference type="PANTHER" id="PTHR24220">
    <property type="entry name" value="IMPORT ATP-BINDING PROTEIN"/>
    <property type="match status" value="1"/>
</dbReference>
<organism evidence="4 5">
    <name type="scientific">Nocardioides albidus</name>
    <dbReference type="NCBI Taxonomy" id="1517589"/>
    <lineage>
        <taxon>Bacteria</taxon>
        <taxon>Bacillati</taxon>
        <taxon>Actinomycetota</taxon>
        <taxon>Actinomycetes</taxon>
        <taxon>Propionibacteriales</taxon>
        <taxon>Nocardioidaceae</taxon>
        <taxon>Nocardioides</taxon>
    </lineage>
</organism>
<evidence type="ECO:0000256" key="1">
    <source>
        <dbReference type="ARBA" id="ARBA00022741"/>
    </source>
</evidence>
<keyword evidence="5" id="KW-1185">Reference proteome</keyword>
<evidence type="ECO:0000259" key="3">
    <source>
        <dbReference type="PROSITE" id="PS50893"/>
    </source>
</evidence>
<evidence type="ECO:0000313" key="4">
    <source>
        <dbReference type="EMBL" id="TNM37384.1"/>
    </source>
</evidence>